<evidence type="ECO:0000313" key="3">
    <source>
        <dbReference type="EMBL" id="EGL53955.1"/>
    </source>
</evidence>
<reference evidence="3 4" key="1">
    <citation type="journal article" date="2011" name="J. Bacteriol.">
        <title>Draft genome sequence of Methylophaga aminisulfidivorans MP T.</title>
        <authorList>
            <person name="Han G.H."/>
            <person name="Kim W."/>
            <person name="Chun J."/>
            <person name="Kim S.W."/>
        </authorList>
    </citation>
    <scope>NUCLEOTIDE SEQUENCE [LARGE SCALE GENOMIC DNA]</scope>
    <source>
        <strain evidence="4">MP(T)</strain>
    </source>
</reference>
<feature type="transmembrane region" description="Helical" evidence="2">
    <location>
        <begin position="41"/>
        <end position="63"/>
    </location>
</feature>
<keyword evidence="2" id="KW-1133">Transmembrane helix</keyword>
<organism evidence="3 4">
    <name type="scientific">Methylophaga aminisulfidivorans MP</name>
    <dbReference type="NCBI Taxonomy" id="1026882"/>
    <lineage>
        <taxon>Bacteria</taxon>
        <taxon>Pseudomonadati</taxon>
        <taxon>Pseudomonadota</taxon>
        <taxon>Gammaproteobacteria</taxon>
        <taxon>Thiotrichales</taxon>
        <taxon>Piscirickettsiaceae</taxon>
        <taxon>Methylophaga</taxon>
    </lineage>
</organism>
<dbReference type="Proteomes" id="UP000003544">
    <property type="component" value="Unassembled WGS sequence"/>
</dbReference>
<dbReference type="SUPFAM" id="SSF56954">
    <property type="entry name" value="Outer membrane efflux proteins (OEP)"/>
    <property type="match status" value="1"/>
</dbReference>
<dbReference type="Pfam" id="PF02321">
    <property type="entry name" value="OEP"/>
    <property type="match status" value="1"/>
</dbReference>
<sequence>MENQKKVLPIKPIGSRFYGVITHGSPKPKSFYKKPIVGRFLFTKLFIGVVFATAMIAWLPVYASDDKENLNSISLKEAVNKTLLQHPDLPGYNELIKGADGYIQQAGVGQRPELSFMLEDAMGTGSYSNIRSTQSTLSLSWLLESELLDKRTIIAEREKSSLVIQQEVKRLDIASETARYYLSALYFQKKKELENDAVAELERVEKEVSRRVRAGAAPDADRYQAIANLEEKKLSLHNSSYEIDAAVKSLASQWGEYEPSFSEVEGVLDLPTKRINFEQLREYLTNHPNIEIFLSDERVAKSKAELAKSEAKTQWRFNAGIRRNEAANDYGLVAGFTIPLGRPDRNAAQIRALGAEQAAYRADAEATRIRMETDLANYVRSYERYQNSVTSLQEKVIPSLQRAADEAENAYKLGKYSFVQWSSVQQDLIQAQETLLNLQFQAHLNRVEIERLAGVAL</sequence>
<proteinExistence type="inferred from homology"/>
<comment type="similarity">
    <text evidence="1">Belongs to the outer membrane factor (OMF) (TC 1.B.17) family.</text>
</comment>
<keyword evidence="2" id="KW-0472">Membrane</keyword>
<dbReference type="OrthoDB" id="9791261at2"/>
<keyword evidence="2" id="KW-0812">Transmembrane</keyword>
<dbReference type="PANTHER" id="PTHR30203">
    <property type="entry name" value="OUTER MEMBRANE CATION EFFLUX PROTEIN"/>
    <property type="match status" value="1"/>
</dbReference>
<dbReference type="InterPro" id="IPR003423">
    <property type="entry name" value="OMP_efflux"/>
</dbReference>
<dbReference type="AlphaFoldDB" id="F5T0W0"/>
<dbReference type="EMBL" id="AFIG01000002">
    <property type="protein sequence ID" value="EGL53955.1"/>
    <property type="molecule type" value="Genomic_DNA"/>
</dbReference>
<evidence type="ECO:0000256" key="1">
    <source>
        <dbReference type="ARBA" id="ARBA00007613"/>
    </source>
</evidence>
<gene>
    <name evidence="3" type="ORF">MAMP_00353</name>
</gene>
<dbReference type="eggNOG" id="COG1538">
    <property type="taxonomic scope" value="Bacteria"/>
</dbReference>
<dbReference type="STRING" id="1026882.MAMP_00353"/>
<dbReference type="RefSeq" id="WP_007146203.1">
    <property type="nucleotide sequence ID" value="NZ_AFIG01000002.1"/>
</dbReference>
<dbReference type="PANTHER" id="PTHR30203:SF24">
    <property type="entry name" value="BLR4935 PROTEIN"/>
    <property type="match status" value="1"/>
</dbReference>
<dbReference type="Gene3D" id="1.20.1600.10">
    <property type="entry name" value="Outer membrane efflux proteins (OEP)"/>
    <property type="match status" value="1"/>
</dbReference>
<dbReference type="InterPro" id="IPR010131">
    <property type="entry name" value="MdtP/NodT-like"/>
</dbReference>
<evidence type="ECO:0000256" key="2">
    <source>
        <dbReference type="SAM" id="Phobius"/>
    </source>
</evidence>
<dbReference type="GO" id="GO:0015562">
    <property type="term" value="F:efflux transmembrane transporter activity"/>
    <property type="evidence" value="ECO:0007669"/>
    <property type="project" value="InterPro"/>
</dbReference>
<evidence type="ECO:0000313" key="4">
    <source>
        <dbReference type="Proteomes" id="UP000003544"/>
    </source>
</evidence>
<comment type="caution">
    <text evidence="3">The sequence shown here is derived from an EMBL/GenBank/DDBJ whole genome shotgun (WGS) entry which is preliminary data.</text>
</comment>
<accession>F5T0W0</accession>
<keyword evidence="4" id="KW-1185">Reference proteome</keyword>
<protein>
    <submittedName>
        <fullName evidence="3">Outer membrane efflux protein</fullName>
    </submittedName>
</protein>
<name>F5T0W0_9GAMM</name>